<evidence type="ECO:0000256" key="3">
    <source>
        <dbReference type="ARBA" id="ARBA00022764"/>
    </source>
</evidence>
<proteinExistence type="predicted"/>
<evidence type="ECO:0000313" key="8">
    <source>
        <dbReference type="Proteomes" id="UP000199119"/>
    </source>
</evidence>
<evidence type="ECO:0000256" key="4">
    <source>
        <dbReference type="SAM" id="MobiDB-lite"/>
    </source>
</evidence>
<evidence type="ECO:0000256" key="5">
    <source>
        <dbReference type="SAM" id="SignalP"/>
    </source>
</evidence>
<dbReference type="RefSeq" id="WP_092942097.1">
    <property type="nucleotide sequence ID" value="NZ_FONX01000023.1"/>
</dbReference>
<dbReference type="EMBL" id="FONX01000023">
    <property type="protein sequence ID" value="SFF29245.1"/>
    <property type="molecule type" value="Genomic_DNA"/>
</dbReference>
<evidence type="ECO:0000259" key="6">
    <source>
        <dbReference type="SMART" id="SM00858"/>
    </source>
</evidence>
<keyword evidence="8" id="KW-1185">Reference proteome</keyword>
<dbReference type="CDD" id="cd11614">
    <property type="entry name" value="SAF_CpaB_FlgA_like"/>
    <property type="match status" value="1"/>
</dbReference>
<dbReference type="PANTHER" id="PTHR36307:SF1">
    <property type="entry name" value="FLAGELLA BASAL BODY P-RING FORMATION PROTEIN FLGA"/>
    <property type="match status" value="1"/>
</dbReference>
<sequence length="263" mass="27563">MNRNPLSFPSRAWRMAGTVVLGAGLALAAGAQQPAPPQQQQQPAAAPDPAGDLGALSARWLNDAVQAAQVHEVAGNMPLRMEVSVGSLDPRLRLAPCNRVEPYLPIGARLWGRTRLGLRCLDGATRWNVFLPVTIKAWGPAFVLTGNVPAGTVLTAADAMESEVDWAADTAPVAATPESWVGLIASRYLLAGQTLRQNMVRAPELFKAGTQVRVVAQGPGFSVTSSGQAITAGAVGQSIRVRMDNGRVISGTVSQDGTIEATL</sequence>
<dbReference type="InterPro" id="IPR013974">
    <property type="entry name" value="SAF"/>
</dbReference>
<feature type="signal peptide" evidence="5">
    <location>
        <begin position="1"/>
        <end position="28"/>
    </location>
</feature>
<name>A0A1I2HG73_9BURK</name>
<reference evidence="8" key="1">
    <citation type="submission" date="2016-10" db="EMBL/GenBank/DDBJ databases">
        <authorList>
            <person name="Varghese N."/>
            <person name="Submissions S."/>
        </authorList>
    </citation>
    <scope>NUCLEOTIDE SEQUENCE [LARGE SCALE GENOMIC DNA]</scope>
    <source>
        <strain evidence="8">DSM 27981</strain>
    </source>
</reference>
<keyword evidence="7" id="KW-0282">Flagellum</keyword>
<dbReference type="NCBIfam" id="TIGR03170">
    <property type="entry name" value="flgA_cterm"/>
    <property type="match status" value="1"/>
</dbReference>
<keyword evidence="3" id="KW-0574">Periplasm</keyword>
<dbReference type="Gene3D" id="2.30.30.760">
    <property type="match status" value="1"/>
</dbReference>
<evidence type="ECO:0000313" key="7">
    <source>
        <dbReference type="EMBL" id="SFF29245.1"/>
    </source>
</evidence>
<comment type="subcellular location">
    <subcellularLocation>
        <location evidence="1">Periplasm</location>
    </subcellularLocation>
</comment>
<dbReference type="Pfam" id="PF17656">
    <property type="entry name" value="ChapFlgA_N"/>
    <property type="match status" value="1"/>
</dbReference>
<dbReference type="AlphaFoldDB" id="A0A1I2HG73"/>
<keyword evidence="2 5" id="KW-0732">Signal</keyword>
<dbReference type="InterPro" id="IPR017585">
    <property type="entry name" value="SAF_FlgA"/>
</dbReference>
<dbReference type="OrthoDB" id="8561436at2"/>
<gene>
    <name evidence="7" type="ORF">SAMN04489711_12345</name>
</gene>
<dbReference type="GO" id="GO:0042597">
    <property type="term" value="C:periplasmic space"/>
    <property type="evidence" value="ECO:0007669"/>
    <property type="project" value="UniProtKB-SubCell"/>
</dbReference>
<organism evidence="7 8">
    <name type="scientific">Paracidovorax wautersii</name>
    <dbReference type="NCBI Taxonomy" id="1177982"/>
    <lineage>
        <taxon>Bacteria</taxon>
        <taxon>Pseudomonadati</taxon>
        <taxon>Pseudomonadota</taxon>
        <taxon>Betaproteobacteria</taxon>
        <taxon>Burkholderiales</taxon>
        <taxon>Comamonadaceae</taxon>
        <taxon>Paracidovorax</taxon>
    </lineage>
</organism>
<feature type="region of interest" description="Disordered" evidence="4">
    <location>
        <begin position="31"/>
        <end position="50"/>
    </location>
</feature>
<dbReference type="InterPro" id="IPR041231">
    <property type="entry name" value="FlgA_N"/>
</dbReference>
<keyword evidence="7" id="KW-0969">Cilium</keyword>
<accession>A0A1I2HG73</accession>
<feature type="chain" id="PRO_5011464160" evidence="5">
    <location>
        <begin position="29"/>
        <end position="263"/>
    </location>
</feature>
<dbReference type="InterPro" id="IPR039246">
    <property type="entry name" value="Flagellar_FlgA"/>
</dbReference>
<protein>
    <submittedName>
        <fullName evidence="7">Flagella basal body P-ring formation protein FlgA</fullName>
    </submittedName>
</protein>
<dbReference type="Proteomes" id="UP000199119">
    <property type="component" value="Unassembled WGS sequence"/>
</dbReference>
<dbReference type="Gene3D" id="3.90.1210.10">
    <property type="entry name" value="Antifreeze-like/N-acetylneuraminic acid synthase C-terminal domain"/>
    <property type="match status" value="1"/>
</dbReference>
<dbReference type="GO" id="GO:0044780">
    <property type="term" value="P:bacterial-type flagellum assembly"/>
    <property type="evidence" value="ECO:0007669"/>
    <property type="project" value="InterPro"/>
</dbReference>
<feature type="domain" description="SAF" evidence="6">
    <location>
        <begin position="139"/>
        <end position="201"/>
    </location>
</feature>
<evidence type="ECO:0000256" key="2">
    <source>
        <dbReference type="ARBA" id="ARBA00022729"/>
    </source>
</evidence>
<dbReference type="Pfam" id="PF13144">
    <property type="entry name" value="ChapFlgA"/>
    <property type="match status" value="1"/>
</dbReference>
<keyword evidence="7" id="KW-0966">Cell projection</keyword>
<evidence type="ECO:0000256" key="1">
    <source>
        <dbReference type="ARBA" id="ARBA00004418"/>
    </source>
</evidence>
<dbReference type="SMART" id="SM00858">
    <property type="entry name" value="SAF"/>
    <property type="match status" value="1"/>
</dbReference>
<dbReference type="STRING" id="1177982.SAMN04489711_12345"/>
<dbReference type="PANTHER" id="PTHR36307">
    <property type="entry name" value="FLAGELLA BASAL BODY P-RING FORMATION PROTEIN FLGA"/>
    <property type="match status" value="1"/>
</dbReference>